<sequence length="306" mass="33413">MIDFATPEDLARRTSAAVDAAVGAGREFGLTVTDARVLHDLFSVVVHLAPSPVVARIPVVVPSHPGGRQQAELDVTRWLADQGVPVIPPSPLVPRRPVERDGFAMTFWQYVEPDGAEPDYVANAERTAALHAALRGYPGPLSFLSAAEPRFITESLDELRRRPDLIAPDDLDRASREWQVLKPLVCSRAAFEARFPGIDLQPVHGDSPPANIVGSVDGKLFADFELVTLGPVEWDLAGLTPELEAAYDRGAREAGTRPLNPDVLRFVNAVGMLRVIAYLSLVPRLPSVVEYLNPSIDQWRARVAPF</sequence>
<feature type="domain" description="Aminoglycoside phosphotransferase" evidence="1">
    <location>
        <begin position="66"/>
        <end position="240"/>
    </location>
</feature>
<proteinExistence type="predicted"/>
<gene>
    <name evidence="2" type="ORF">EWH70_20255</name>
</gene>
<comment type="caution">
    <text evidence="2">The sequence shown here is derived from an EMBL/GenBank/DDBJ whole genome shotgun (WGS) entry which is preliminary data.</text>
</comment>
<dbReference type="Proteomes" id="UP000292003">
    <property type="component" value="Unassembled WGS sequence"/>
</dbReference>
<dbReference type="RefSeq" id="WP_130477041.1">
    <property type="nucleotide sequence ID" value="NZ_SFCC01000010.1"/>
</dbReference>
<dbReference type="SUPFAM" id="SSF56112">
    <property type="entry name" value="Protein kinase-like (PK-like)"/>
    <property type="match status" value="1"/>
</dbReference>
<accession>A0A4Q7J550</accession>
<dbReference type="GO" id="GO:0016740">
    <property type="term" value="F:transferase activity"/>
    <property type="evidence" value="ECO:0007669"/>
    <property type="project" value="UniProtKB-KW"/>
</dbReference>
<evidence type="ECO:0000313" key="3">
    <source>
        <dbReference type="Proteomes" id="UP000292003"/>
    </source>
</evidence>
<dbReference type="Gene3D" id="3.90.1200.10">
    <property type="match status" value="1"/>
</dbReference>
<keyword evidence="2" id="KW-0808">Transferase</keyword>
<dbReference type="InterPro" id="IPR011009">
    <property type="entry name" value="Kinase-like_dom_sf"/>
</dbReference>
<dbReference type="InterPro" id="IPR002575">
    <property type="entry name" value="Aminoglycoside_PTrfase"/>
</dbReference>
<evidence type="ECO:0000313" key="2">
    <source>
        <dbReference type="EMBL" id="RZQ61948.1"/>
    </source>
</evidence>
<dbReference type="Pfam" id="PF01636">
    <property type="entry name" value="APH"/>
    <property type="match status" value="1"/>
</dbReference>
<keyword evidence="3" id="KW-1185">Reference proteome</keyword>
<reference evidence="2 3" key="1">
    <citation type="submission" date="2019-02" db="EMBL/GenBank/DDBJ databases">
        <title>Draft genome sequence of Amycolatopsis sp. 8-3EHSu isolated from roots of Suaeda maritima.</title>
        <authorList>
            <person name="Duangmal K."/>
            <person name="Chantavorakit T."/>
        </authorList>
    </citation>
    <scope>NUCLEOTIDE SEQUENCE [LARGE SCALE GENOMIC DNA]</scope>
    <source>
        <strain evidence="2 3">8-3EHSu</strain>
    </source>
</reference>
<dbReference type="EMBL" id="SFCC01000010">
    <property type="protein sequence ID" value="RZQ61948.1"/>
    <property type="molecule type" value="Genomic_DNA"/>
</dbReference>
<protein>
    <submittedName>
        <fullName evidence="2">Aminoglycoside phosphotransferase family protein</fullName>
    </submittedName>
</protein>
<organism evidence="2 3">
    <name type="scientific">Amycolatopsis suaedae</name>
    <dbReference type="NCBI Taxonomy" id="2510978"/>
    <lineage>
        <taxon>Bacteria</taxon>
        <taxon>Bacillati</taxon>
        <taxon>Actinomycetota</taxon>
        <taxon>Actinomycetes</taxon>
        <taxon>Pseudonocardiales</taxon>
        <taxon>Pseudonocardiaceae</taxon>
        <taxon>Amycolatopsis</taxon>
    </lineage>
</organism>
<evidence type="ECO:0000259" key="1">
    <source>
        <dbReference type="Pfam" id="PF01636"/>
    </source>
</evidence>
<dbReference type="AlphaFoldDB" id="A0A4Q7J550"/>
<dbReference type="OrthoDB" id="115252at2"/>
<name>A0A4Q7J550_9PSEU</name>